<accession>A0A0B6ZI33</accession>
<dbReference type="PANTHER" id="PTHR10075:SF100">
    <property type="entry name" value="FASCICLIN-2"/>
    <property type="match status" value="1"/>
</dbReference>
<organism evidence="4">
    <name type="scientific">Arion vulgaris</name>
    <dbReference type="NCBI Taxonomy" id="1028688"/>
    <lineage>
        <taxon>Eukaryota</taxon>
        <taxon>Metazoa</taxon>
        <taxon>Spiralia</taxon>
        <taxon>Lophotrochozoa</taxon>
        <taxon>Mollusca</taxon>
        <taxon>Gastropoda</taxon>
        <taxon>Heterobranchia</taxon>
        <taxon>Euthyneura</taxon>
        <taxon>Panpulmonata</taxon>
        <taxon>Eupulmonata</taxon>
        <taxon>Stylommatophora</taxon>
        <taxon>Helicina</taxon>
        <taxon>Arionoidea</taxon>
        <taxon>Arionidae</taxon>
        <taxon>Arion</taxon>
    </lineage>
</organism>
<dbReference type="AlphaFoldDB" id="A0A0B6ZI33"/>
<dbReference type="GO" id="GO:0007411">
    <property type="term" value="P:axon guidance"/>
    <property type="evidence" value="ECO:0007669"/>
    <property type="project" value="TreeGrafter"/>
</dbReference>
<keyword evidence="2" id="KW-0732">Signal</keyword>
<keyword evidence="1" id="KW-0393">Immunoglobulin domain</keyword>
<dbReference type="SUPFAM" id="SSF48726">
    <property type="entry name" value="Immunoglobulin"/>
    <property type="match status" value="2"/>
</dbReference>
<dbReference type="InterPro" id="IPR003598">
    <property type="entry name" value="Ig_sub2"/>
</dbReference>
<feature type="non-terminal residue" evidence="4">
    <location>
        <position position="196"/>
    </location>
</feature>
<dbReference type="PANTHER" id="PTHR10075">
    <property type="entry name" value="BASIGIN RELATED"/>
    <property type="match status" value="1"/>
</dbReference>
<feature type="non-terminal residue" evidence="4">
    <location>
        <position position="1"/>
    </location>
</feature>
<dbReference type="InterPro" id="IPR007110">
    <property type="entry name" value="Ig-like_dom"/>
</dbReference>
<dbReference type="GO" id="GO:0005886">
    <property type="term" value="C:plasma membrane"/>
    <property type="evidence" value="ECO:0007669"/>
    <property type="project" value="TreeGrafter"/>
</dbReference>
<evidence type="ECO:0000256" key="1">
    <source>
        <dbReference type="ARBA" id="ARBA00023319"/>
    </source>
</evidence>
<proteinExistence type="predicted"/>
<dbReference type="PROSITE" id="PS50835">
    <property type="entry name" value="IG_LIKE"/>
    <property type="match status" value="2"/>
</dbReference>
<feature type="chain" id="PRO_5002110790" description="Ig-like domain-containing protein" evidence="2">
    <location>
        <begin position="22"/>
        <end position="196"/>
    </location>
</feature>
<reference evidence="4" key="1">
    <citation type="submission" date="2014-12" db="EMBL/GenBank/DDBJ databases">
        <title>Insight into the proteome of Arion vulgaris.</title>
        <authorList>
            <person name="Aradska J."/>
            <person name="Bulat T."/>
            <person name="Smidak R."/>
            <person name="Sarate P."/>
            <person name="Gangsoo J."/>
            <person name="Sialana F."/>
            <person name="Bilban M."/>
            <person name="Lubec G."/>
        </authorList>
    </citation>
    <scope>NUCLEOTIDE SEQUENCE</scope>
    <source>
        <tissue evidence="4">Skin</tissue>
    </source>
</reference>
<protein>
    <recommendedName>
        <fullName evidence="3">Ig-like domain-containing protein</fullName>
    </recommendedName>
</protein>
<feature type="domain" description="Ig-like" evidence="3">
    <location>
        <begin position="116"/>
        <end position="196"/>
    </location>
</feature>
<dbReference type="Gene3D" id="2.60.40.10">
    <property type="entry name" value="Immunoglobulins"/>
    <property type="match status" value="2"/>
</dbReference>
<gene>
    <name evidence="4" type="primary">ORF62460</name>
</gene>
<dbReference type="GO" id="GO:0030424">
    <property type="term" value="C:axon"/>
    <property type="evidence" value="ECO:0007669"/>
    <property type="project" value="TreeGrafter"/>
</dbReference>
<sequence>LQDGGFLVTVLSTCILSTVLSEEFPAFLEQPQSQILSQNSSVTLRCLATPEDAQIRWLFDGQPLDERRYQGLQVQGSNLHFHPHTGLDDINYGEYRCTATTGIGTVISQPAYLSRPVLLRFTPVDDITIIVPEGGYATLTCDPPRSSPAAEVVFQRSNGDLVDPHQESVHLLPSGNLIVSSLTSSWTGDYRCVALN</sequence>
<dbReference type="Pfam" id="PF13927">
    <property type="entry name" value="Ig_3"/>
    <property type="match status" value="2"/>
</dbReference>
<dbReference type="InterPro" id="IPR013783">
    <property type="entry name" value="Ig-like_fold"/>
</dbReference>
<dbReference type="InterPro" id="IPR003599">
    <property type="entry name" value="Ig_sub"/>
</dbReference>
<evidence type="ECO:0000259" key="3">
    <source>
        <dbReference type="PROSITE" id="PS50835"/>
    </source>
</evidence>
<dbReference type="SMART" id="SM00409">
    <property type="entry name" value="IG"/>
    <property type="match status" value="1"/>
</dbReference>
<evidence type="ECO:0000256" key="2">
    <source>
        <dbReference type="SAM" id="SignalP"/>
    </source>
</evidence>
<feature type="domain" description="Ig-like" evidence="3">
    <location>
        <begin position="25"/>
        <end position="114"/>
    </location>
</feature>
<dbReference type="GO" id="GO:0007156">
    <property type="term" value="P:homophilic cell adhesion via plasma membrane adhesion molecules"/>
    <property type="evidence" value="ECO:0007669"/>
    <property type="project" value="TreeGrafter"/>
</dbReference>
<feature type="signal peptide" evidence="2">
    <location>
        <begin position="1"/>
        <end position="21"/>
    </location>
</feature>
<evidence type="ECO:0000313" key="4">
    <source>
        <dbReference type="EMBL" id="CEK67395.1"/>
    </source>
</evidence>
<name>A0A0B6ZI33_9EUPU</name>
<dbReference type="GO" id="GO:0098632">
    <property type="term" value="F:cell-cell adhesion mediator activity"/>
    <property type="evidence" value="ECO:0007669"/>
    <property type="project" value="TreeGrafter"/>
</dbReference>
<dbReference type="EMBL" id="HACG01020530">
    <property type="protein sequence ID" value="CEK67395.1"/>
    <property type="molecule type" value="Transcribed_RNA"/>
</dbReference>
<dbReference type="InterPro" id="IPR036179">
    <property type="entry name" value="Ig-like_dom_sf"/>
</dbReference>
<dbReference type="SMART" id="SM00408">
    <property type="entry name" value="IGc2"/>
    <property type="match status" value="1"/>
</dbReference>
<dbReference type="GO" id="GO:0070593">
    <property type="term" value="P:dendrite self-avoidance"/>
    <property type="evidence" value="ECO:0007669"/>
    <property type="project" value="TreeGrafter"/>
</dbReference>